<evidence type="ECO:0008006" key="3">
    <source>
        <dbReference type="Google" id="ProtNLM"/>
    </source>
</evidence>
<dbReference type="Proteomes" id="UP001275440">
    <property type="component" value="Unassembled WGS sequence"/>
</dbReference>
<dbReference type="EMBL" id="WBMO01000001">
    <property type="protein sequence ID" value="MDV2475446.1"/>
    <property type="molecule type" value="Genomic_DNA"/>
</dbReference>
<evidence type="ECO:0000313" key="2">
    <source>
        <dbReference type="Proteomes" id="UP001275440"/>
    </source>
</evidence>
<organism evidence="1 2">
    <name type="scientific">Rhodococcus zopfii</name>
    <dbReference type="NCBI Taxonomy" id="43772"/>
    <lineage>
        <taxon>Bacteria</taxon>
        <taxon>Bacillati</taxon>
        <taxon>Actinomycetota</taxon>
        <taxon>Actinomycetes</taxon>
        <taxon>Mycobacteriales</taxon>
        <taxon>Nocardiaceae</taxon>
        <taxon>Rhodococcus</taxon>
    </lineage>
</organism>
<evidence type="ECO:0000313" key="1">
    <source>
        <dbReference type="EMBL" id="MDV2475446.1"/>
    </source>
</evidence>
<accession>A0ABU3WNB5</accession>
<sequence length="224" mass="24372">MRAVEGAAFDDTRARLRALTPDAPRVYAVARVEEEPRRRWWRLAGEDRGQRVGLLYRRVLEDVVDPRIAVEQVAGALIHVVVGRVLAPFLVEGRAWDPGLENLWVHQDSDGGIDWAGVADDTLRVLPGDPAEGARGVVVLPCERALAIWTAHRAVTALSAVHRTLQGCAPIDGARYWSLVGRAVVTGAAQLPLLADSSRRVSTRRGQQLLDAFVSAGFPVRGLA</sequence>
<protein>
    <recommendedName>
        <fullName evidence="3">Iron reductase</fullName>
    </recommendedName>
</protein>
<comment type="caution">
    <text evidence="1">The sequence shown here is derived from an EMBL/GenBank/DDBJ whole genome shotgun (WGS) entry which is preliminary data.</text>
</comment>
<proteinExistence type="predicted"/>
<keyword evidence="2" id="KW-1185">Reference proteome</keyword>
<reference evidence="1 2" key="1">
    <citation type="submission" date="2019-10" db="EMBL/GenBank/DDBJ databases">
        <title>Draft Genome Assembly of Rhodococcus zopfii DSM44189.</title>
        <authorList>
            <person name="Sutton J.M."/>
            <person name="Akob D.M."/>
            <person name="Bushman T.J."/>
        </authorList>
    </citation>
    <scope>NUCLEOTIDE SEQUENCE [LARGE SCALE GENOMIC DNA]</scope>
    <source>
        <strain evidence="1 2">DSM 44189</strain>
    </source>
</reference>
<name>A0ABU3WNB5_9NOCA</name>
<gene>
    <name evidence="1" type="ORF">F8M49_08605</name>
</gene>